<dbReference type="InterPro" id="IPR011004">
    <property type="entry name" value="Trimer_LpxA-like_sf"/>
</dbReference>
<dbReference type="SUPFAM" id="SSF51161">
    <property type="entry name" value="Trimeric LpxA-like enzymes"/>
    <property type="match status" value="1"/>
</dbReference>
<comment type="caution">
    <text evidence="1">The sequence shown here is derived from an EMBL/GenBank/DDBJ whole genome shotgun (WGS) entry which is preliminary data.</text>
</comment>
<gene>
    <name evidence="1" type="ORF">ACFQZS_11650</name>
</gene>
<reference evidence="2" key="1">
    <citation type="journal article" date="2019" name="Int. J. Syst. Evol. Microbiol.">
        <title>The Global Catalogue of Microorganisms (GCM) 10K type strain sequencing project: providing services to taxonomists for standard genome sequencing and annotation.</title>
        <authorList>
            <consortium name="The Broad Institute Genomics Platform"/>
            <consortium name="The Broad Institute Genome Sequencing Center for Infectious Disease"/>
            <person name="Wu L."/>
            <person name="Ma J."/>
        </authorList>
    </citation>
    <scope>NUCLEOTIDE SEQUENCE [LARGE SCALE GENOMIC DNA]</scope>
    <source>
        <strain evidence="2">CCUG 63418</strain>
    </source>
</reference>
<protein>
    <submittedName>
        <fullName evidence="1">Serine O-acetyltransferase</fullName>
        <ecNumber evidence="1">2.3.1.30</ecNumber>
    </submittedName>
</protein>
<dbReference type="GO" id="GO:0009001">
    <property type="term" value="F:serine O-acetyltransferase activity"/>
    <property type="evidence" value="ECO:0007669"/>
    <property type="project" value="UniProtKB-EC"/>
</dbReference>
<dbReference type="Gene3D" id="2.160.10.10">
    <property type="entry name" value="Hexapeptide repeat proteins"/>
    <property type="match status" value="1"/>
</dbReference>
<evidence type="ECO:0000313" key="1">
    <source>
        <dbReference type="EMBL" id="MFD0750798.1"/>
    </source>
</evidence>
<sequence length="138" mass="14933">MSRKTDYHLLKSKNSFIHNLCYLYYVSIKNRLGEKLGLEISTANTDKGLLIYHYNNVINSEAIIGKNCHLHGNNCIGNNGATNDCPVIGDDVMLGVGAKVIGNVTIANRVKIAAGAVVIHSFLEEGIVIGGIPARKIK</sequence>
<dbReference type="Proteomes" id="UP001596958">
    <property type="component" value="Unassembled WGS sequence"/>
</dbReference>
<dbReference type="PANTHER" id="PTHR42811">
    <property type="entry name" value="SERINE ACETYLTRANSFERASE"/>
    <property type="match status" value="1"/>
</dbReference>
<accession>A0ABW2Z005</accession>
<dbReference type="InterPro" id="IPR001451">
    <property type="entry name" value="Hexapep"/>
</dbReference>
<dbReference type="EC" id="2.3.1.30" evidence="1"/>
<dbReference type="Pfam" id="PF00132">
    <property type="entry name" value="Hexapep"/>
    <property type="match status" value="1"/>
</dbReference>
<keyword evidence="1" id="KW-0012">Acyltransferase</keyword>
<evidence type="ECO:0000313" key="2">
    <source>
        <dbReference type="Proteomes" id="UP001596958"/>
    </source>
</evidence>
<proteinExistence type="predicted"/>
<name>A0ABW2Z005_9SPHI</name>
<keyword evidence="2" id="KW-1185">Reference proteome</keyword>
<organism evidence="1 2">
    <name type="scientific">Mucilaginibacter calamicampi</name>
    <dbReference type="NCBI Taxonomy" id="1302352"/>
    <lineage>
        <taxon>Bacteria</taxon>
        <taxon>Pseudomonadati</taxon>
        <taxon>Bacteroidota</taxon>
        <taxon>Sphingobacteriia</taxon>
        <taxon>Sphingobacteriales</taxon>
        <taxon>Sphingobacteriaceae</taxon>
        <taxon>Mucilaginibacter</taxon>
    </lineage>
</organism>
<dbReference type="EMBL" id="JBHTHU010000006">
    <property type="protein sequence ID" value="MFD0750798.1"/>
    <property type="molecule type" value="Genomic_DNA"/>
</dbReference>
<keyword evidence="1" id="KW-0808">Transferase</keyword>